<dbReference type="Proteomes" id="UP000092839">
    <property type="component" value="Chromosome"/>
</dbReference>
<evidence type="ECO:0000313" key="2">
    <source>
        <dbReference type="EMBL" id="ANW00130.1"/>
    </source>
</evidence>
<dbReference type="GO" id="GO:0050660">
    <property type="term" value="F:flavin adenine dinucleotide binding"/>
    <property type="evidence" value="ECO:0007669"/>
    <property type="project" value="InterPro"/>
</dbReference>
<evidence type="ECO:0000313" key="3">
    <source>
        <dbReference type="Proteomes" id="UP000092839"/>
    </source>
</evidence>
<dbReference type="InterPro" id="IPR037069">
    <property type="entry name" value="AcylCoA_DH/ox_N_sf"/>
</dbReference>
<dbReference type="Pfam" id="PF02771">
    <property type="entry name" value="Acyl-CoA_dh_N"/>
    <property type="match status" value="1"/>
</dbReference>
<name>A0A1B1UBH8_9BRAD</name>
<dbReference type="InterPro" id="IPR013786">
    <property type="entry name" value="AcylCoA_DH/ox_N"/>
</dbReference>
<accession>A0A1B1UBH8</accession>
<protein>
    <recommendedName>
        <fullName evidence="1">Acyl-CoA dehydrogenase/oxidase N-terminal domain-containing protein</fullName>
    </recommendedName>
</protein>
<organism evidence="2 3">
    <name type="scientific">Bradyrhizobium icense</name>
    <dbReference type="NCBI Taxonomy" id="1274631"/>
    <lineage>
        <taxon>Bacteria</taxon>
        <taxon>Pseudomonadati</taxon>
        <taxon>Pseudomonadota</taxon>
        <taxon>Alphaproteobacteria</taxon>
        <taxon>Hyphomicrobiales</taxon>
        <taxon>Nitrobacteraceae</taxon>
        <taxon>Bradyrhizobium</taxon>
    </lineage>
</organism>
<sequence length="102" mass="10827">MDFSRTNHQGELVALVQVFCEQHCSPDYVTHLDQQPRFPTSAYTAMADAGILGYWLPAKYGGHGGGFLDGLLIRVAGAISDATGSIAAGFWMSPVLLASPNA</sequence>
<reference evidence="2 3" key="1">
    <citation type="submission" date="2016-07" db="EMBL/GenBank/DDBJ databases">
        <title>Complete genome sequence of Bradyrhizobium icense LMTR 13T, a potential inoculant strain isolated from lima bean (Phaseolus lunatus) in Peru.</title>
        <authorList>
            <person name="Ormeno-Orrillo E."/>
            <person name="Duran D."/>
            <person name="Rogel M.A."/>
            <person name="Rey L."/>
            <person name="Imperial J."/>
            <person name="Ruiz-Argueso T."/>
            <person name="Martinez-Romero E."/>
        </authorList>
    </citation>
    <scope>NUCLEOTIDE SEQUENCE [LARGE SCALE GENOMIC DNA]</scope>
    <source>
        <strain evidence="2 3">LMTR 13</strain>
    </source>
</reference>
<dbReference type="STRING" id="1274631.LMTR13_07970"/>
<dbReference type="EMBL" id="CP016428">
    <property type="protein sequence ID" value="ANW00130.1"/>
    <property type="molecule type" value="Genomic_DNA"/>
</dbReference>
<dbReference type="GO" id="GO:0016627">
    <property type="term" value="F:oxidoreductase activity, acting on the CH-CH group of donors"/>
    <property type="evidence" value="ECO:0007669"/>
    <property type="project" value="InterPro"/>
</dbReference>
<dbReference type="KEGG" id="bic:LMTR13_07970"/>
<feature type="domain" description="Acyl-CoA dehydrogenase/oxidase N-terminal" evidence="1">
    <location>
        <begin position="6"/>
        <end position="94"/>
    </location>
</feature>
<dbReference type="RefSeq" id="WP_065727416.1">
    <property type="nucleotide sequence ID" value="NZ_CP016428.1"/>
</dbReference>
<evidence type="ECO:0000259" key="1">
    <source>
        <dbReference type="Pfam" id="PF02771"/>
    </source>
</evidence>
<proteinExistence type="predicted"/>
<gene>
    <name evidence="2" type="ORF">LMTR13_07970</name>
</gene>
<dbReference type="Gene3D" id="1.10.540.10">
    <property type="entry name" value="Acyl-CoA dehydrogenase/oxidase, N-terminal domain"/>
    <property type="match status" value="1"/>
</dbReference>
<dbReference type="InterPro" id="IPR009100">
    <property type="entry name" value="AcylCoA_DH/oxidase_NM_dom_sf"/>
</dbReference>
<dbReference type="SUPFAM" id="SSF56645">
    <property type="entry name" value="Acyl-CoA dehydrogenase NM domain-like"/>
    <property type="match status" value="1"/>
</dbReference>
<dbReference type="AlphaFoldDB" id="A0A1B1UBH8"/>
<keyword evidence="3" id="KW-1185">Reference proteome</keyword>